<sequence length="20" mass="2370">MPANISILWLWRERGQGEGR</sequence>
<dbReference type="Proteomes" id="UP000324222">
    <property type="component" value="Unassembled WGS sequence"/>
</dbReference>
<accession>A0A5B7JQL3</accession>
<name>A0A5B7JQL3_PORTR</name>
<keyword evidence="2" id="KW-1185">Reference proteome</keyword>
<gene>
    <name evidence="1" type="ORF">E2C01_092009</name>
</gene>
<evidence type="ECO:0000313" key="2">
    <source>
        <dbReference type="Proteomes" id="UP000324222"/>
    </source>
</evidence>
<evidence type="ECO:0000313" key="1">
    <source>
        <dbReference type="EMBL" id="MPC96733.1"/>
    </source>
</evidence>
<dbReference type="AlphaFoldDB" id="A0A5B7JQL3"/>
<dbReference type="EMBL" id="VSRR010107125">
    <property type="protein sequence ID" value="MPC96733.1"/>
    <property type="molecule type" value="Genomic_DNA"/>
</dbReference>
<protein>
    <submittedName>
        <fullName evidence="1">Uncharacterized protein</fullName>
    </submittedName>
</protein>
<comment type="caution">
    <text evidence="1">The sequence shown here is derived from an EMBL/GenBank/DDBJ whole genome shotgun (WGS) entry which is preliminary data.</text>
</comment>
<reference evidence="1 2" key="1">
    <citation type="submission" date="2019-05" db="EMBL/GenBank/DDBJ databases">
        <title>Another draft genome of Portunus trituberculatus and its Hox gene families provides insights of decapod evolution.</title>
        <authorList>
            <person name="Jeong J.-H."/>
            <person name="Song I."/>
            <person name="Kim S."/>
            <person name="Choi T."/>
            <person name="Kim D."/>
            <person name="Ryu S."/>
            <person name="Kim W."/>
        </authorList>
    </citation>
    <scope>NUCLEOTIDE SEQUENCE [LARGE SCALE GENOMIC DNA]</scope>
    <source>
        <tissue evidence="1">Muscle</tissue>
    </source>
</reference>
<proteinExistence type="predicted"/>
<organism evidence="1 2">
    <name type="scientific">Portunus trituberculatus</name>
    <name type="common">Swimming crab</name>
    <name type="synonym">Neptunus trituberculatus</name>
    <dbReference type="NCBI Taxonomy" id="210409"/>
    <lineage>
        <taxon>Eukaryota</taxon>
        <taxon>Metazoa</taxon>
        <taxon>Ecdysozoa</taxon>
        <taxon>Arthropoda</taxon>
        <taxon>Crustacea</taxon>
        <taxon>Multicrustacea</taxon>
        <taxon>Malacostraca</taxon>
        <taxon>Eumalacostraca</taxon>
        <taxon>Eucarida</taxon>
        <taxon>Decapoda</taxon>
        <taxon>Pleocyemata</taxon>
        <taxon>Brachyura</taxon>
        <taxon>Eubrachyura</taxon>
        <taxon>Portunoidea</taxon>
        <taxon>Portunidae</taxon>
        <taxon>Portuninae</taxon>
        <taxon>Portunus</taxon>
    </lineage>
</organism>